<evidence type="ECO:0000313" key="6">
    <source>
        <dbReference type="Proteomes" id="UP000191522"/>
    </source>
</evidence>
<accession>A0A1V6PMH0</accession>
<feature type="domain" description="Carboxylesterase type B" evidence="4">
    <location>
        <begin position="32"/>
        <end position="524"/>
    </location>
</feature>
<comment type="caution">
    <text evidence="5">The sequence shown here is derived from an EMBL/GenBank/DDBJ whole genome shotgun (WGS) entry which is preliminary data.</text>
</comment>
<comment type="similarity">
    <text evidence="1 3">Belongs to the type-B carboxylesterase/lipase family.</text>
</comment>
<dbReference type="AlphaFoldDB" id="A0A1V6PMH0"/>
<dbReference type="InterPro" id="IPR019826">
    <property type="entry name" value="Carboxylesterase_B_AS"/>
</dbReference>
<sequence>MPPLSRTRRSCSTTNMILCQFFLLALAYAQAPVVDLGYSSYEGSSLSNGVSQFLGMRYAAAPVGDLRFEAPQDPPFKRGIQKAKIHRPICIPVAKSPGTSIERTQSEDCLFMDIYTPTDAVTSGKKLPVYFFIQGGGFAELSNPNYNGTYLVEASGHNIVVVTFNYRVGPFGFLAGQEVEQGASLNNGLKDQRKALEWVQKYISKFGGDPKHVVIGGDSAGGASVTLQLSVYGGRNDGLFIGAAAESQSFATMLTVSESQFAYNKLAGNTGCNDSDNTLACLRSLNVNDLQAQNIKTPFPGATGDPLYLYGPTIDGDLVQDHTLKLFHQGKFIKVPVIFGDDTNEGTIFVPRNTSSVAEADVFIQNQFPTITKAQLDKFNSMYLTKDQTRTYPNAGPYWRPTSKGYGELRYICPGINMSSVYAAAGLPSWNYHYAVLDPSEEKAGTGTSHTVEVNAIWGPDGVSGVPPASYYTANAGIVPVMQGYWTSFVRSLNPNTHRYPSSPEWGIWGSGNDAYHRIFIRTNDTKMETVSRAQRKRCEYLLSIGEDLRQ</sequence>
<dbReference type="GO" id="GO:0017000">
    <property type="term" value="P:antibiotic biosynthetic process"/>
    <property type="evidence" value="ECO:0007669"/>
    <property type="project" value="UniProtKB-ARBA"/>
</dbReference>
<keyword evidence="6" id="KW-1185">Reference proteome</keyword>
<dbReference type="Gene3D" id="3.40.50.1820">
    <property type="entry name" value="alpha/beta hydrolase"/>
    <property type="match status" value="1"/>
</dbReference>
<gene>
    <name evidence="5" type="ORF">PENDEC_c001G05944</name>
</gene>
<name>A0A1V6PMH0_PENDC</name>
<reference evidence="6" key="1">
    <citation type="journal article" date="2017" name="Nat. Microbiol.">
        <title>Global analysis of biosynthetic gene clusters reveals vast potential of secondary metabolite production in Penicillium species.</title>
        <authorList>
            <person name="Nielsen J.C."/>
            <person name="Grijseels S."/>
            <person name="Prigent S."/>
            <person name="Ji B."/>
            <person name="Dainat J."/>
            <person name="Nielsen K.F."/>
            <person name="Frisvad J.C."/>
            <person name="Workman M."/>
            <person name="Nielsen J."/>
        </authorList>
    </citation>
    <scope>NUCLEOTIDE SEQUENCE [LARGE SCALE GENOMIC DNA]</scope>
    <source>
        <strain evidence="6">IBT 11843</strain>
    </source>
</reference>
<feature type="chain" id="PRO_5011826950" description="Carboxylic ester hydrolase" evidence="3">
    <location>
        <begin position="30"/>
        <end position="551"/>
    </location>
</feature>
<dbReference type="Proteomes" id="UP000191522">
    <property type="component" value="Unassembled WGS sequence"/>
</dbReference>
<dbReference type="PROSITE" id="PS00122">
    <property type="entry name" value="CARBOXYLESTERASE_B_1"/>
    <property type="match status" value="1"/>
</dbReference>
<proteinExistence type="inferred from homology"/>
<evidence type="ECO:0000256" key="1">
    <source>
        <dbReference type="ARBA" id="ARBA00005964"/>
    </source>
</evidence>
<dbReference type="InterPro" id="IPR029058">
    <property type="entry name" value="AB_hydrolase_fold"/>
</dbReference>
<feature type="signal peptide" evidence="3">
    <location>
        <begin position="1"/>
        <end position="29"/>
    </location>
</feature>
<dbReference type="EMBL" id="MDYL01000001">
    <property type="protein sequence ID" value="OQD78171.1"/>
    <property type="molecule type" value="Genomic_DNA"/>
</dbReference>
<dbReference type="GO" id="GO:0016787">
    <property type="term" value="F:hydrolase activity"/>
    <property type="evidence" value="ECO:0007669"/>
    <property type="project" value="UniProtKB-KW"/>
</dbReference>
<evidence type="ECO:0000256" key="2">
    <source>
        <dbReference type="ARBA" id="ARBA00022801"/>
    </source>
</evidence>
<dbReference type="OMA" id="YICPGID"/>
<dbReference type="InterPro" id="IPR002018">
    <property type="entry name" value="CarbesteraseB"/>
</dbReference>
<dbReference type="STRING" id="69771.A0A1V6PMH0"/>
<evidence type="ECO:0000313" key="5">
    <source>
        <dbReference type="EMBL" id="OQD78171.1"/>
    </source>
</evidence>
<organism evidence="5 6">
    <name type="scientific">Penicillium decumbens</name>
    <dbReference type="NCBI Taxonomy" id="69771"/>
    <lineage>
        <taxon>Eukaryota</taxon>
        <taxon>Fungi</taxon>
        <taxon>Dikarya</taxon>
        <taxon>Ascomycota</taxon>
        <taxon>Pezizomycotina</taxon>
        <taxon>Eurotiomycetes</taxon>
        <taxon>Eurotiomycetidae</taxon>
        <taxon>Eurotiales</taxon>
        <taxon>Aspergillaceae</taxon>
        <taxon>Penicillium</taxon>
    </lineage>
</organism>
<keyword evidence="2 3" id="KW-0378">Hydrolase</keyword>
<protein>
    <recommendedName>
        <fullName evidence="3">Carboxylic ester hydrolase</fullName>
        <ecNumber evidence="3">3.1.1.-</ecNumber>
    </recommendedName>
</protein>
<dbReference type="InterPro" id="IPR050309">
    <property type="entry name" value="Type-B_Carboxylest/Lipase"/>
</dbReference>
<dbReference type="FunFam" id="3.40.50.1820:FF:000316">
    <property type="entry name" value="Carboxylic ester hydrolase"/>
    <property type="match status" value="1"/>
</dbReference>
<dbReference type="EC" id="3.1.1.-" evidence="3"/>
<dbReference type="SUPFAM" id="SSF53474">
    <property type="entry name" value="alpha/beta-Hydrolases"/>
    <property type="match status" value="1"/>
</dbReference>
<dbReference type="Pfam" id="PF00135">
    <property type="entry name" value="COesterase"/>
    <property type="match status" value="1"/>
</dbReference>
<dbReference type="OrthoDB" id="408631at2759"/>
<evidence type="ECO:0000259" key="4">
    <source>
        <dbReference type="Pfam" id="PF00135"/>
    </source>
</evidence>
<keyword evidence="3" id="KW-0732">Signal</keyword>
<dbReference type="PANTHER" id="PTHR11559">
    <property type="entry name" value="CARBOXYLESTERASE"/>
    <property type="match status" value="1"/>
</dbReference>
<dbReference type="GO" id="GO:0072330">
    <property type="term" value="P:monocarboxylic acid biosynthetic process"/>
    <property type="evidence" value="ECO:0007669"/>
    <property type="project" value="UniProtKB-ARBA"/>
</dbReference>
<evidence type="ECO:0000256" key="3">
    <source>
        <dbReference type="RuleBase" id="RU361235"/>
    </source>
</evidence>